<dbReference type="RefSeq" id="WP_233349998.1">
    <property type="nucleotide sequence ID" value="NZ_BMYV01000002.1"/>
</dbReference>
<keyword evidence="4" id="KW-0560">Oxidoreductase</keyword>
<dbReference type="Proteomes" id="UP000600865">
    <property type="component" value="Unassembled WGS sequence"/>
</dbReference>
<dbReference type="GO" id="GO:0071949">
    <property type="term" value="F:FAD binding"/>
    <property type="evidence" value="ECO:0007669"/>
    <property type="project" value="InterPro"/>
</dbReference>
<dbReference type="Gene3D" id="3.50.50.60">
    <property type="entry name" value="FAD/NAD(P)-binding domain"/>
    <property type="match status" value="1"/>
</dbReference>
<comment type="caution">
    <text evidence="7">The sequence shown here is derived from an EMBL/GenBank/DDBJ whole genome shotgun (WGS) entry which is preliminary data.</text>
</comment>
<accession>A0A918NIL9</accession>
<dbReference type="AlphaFoldDB" id="A0A918NIL9"/>
<reference evidence="7 8" key="1">
    <citation type="journal article" date="2014" name="Int. J. Syst. Evol. Microbiol.">
        <title>Complete genome sequence of Corynebacterium casei LMG S-19264T (=DSM 44701T), isolated from a smear-ripened cheese.</title>
        <authorList>
            <consortium name="US DOE Joint Genome Institute (JGI-PGF)"/>
            <person name="Walter F."/>
            <person name="Albersmeier A."/>
            <person name="Kalinowski J."/>
            <person name="Ruckert C."/>
        </authorList>
    </citation>
    <scope>NUCLEOTIDE SEQUENCE [LARGE SCALE GENOMIC DNA]</scope>
    <source>
        <strain evidence="7 8">KCTC 23968</strain>
    </source>
</reference>
<dbReference type="EMBL" id="BMYV01000002">
    <property type="protein sequence ID" value="GGX70168.1"/>
    <property type="molecule type" value="Genomic_DNA"/>
</dbReference>
<proteinExistence type="predicted"/>
<evidence type="ECO:0000313" key="8">
    <source>
        <dbReference type="Proteomes" id="UP000600865"/>
    </source>
</evidence>
<dbReference type="PRINTS" id="PR00420">
    <property type="entry name" value="RNGMNOXGNASE"/>
</dbReference>
<dbReference type="Pfam" id="PF01494">
    <property type="entry name" value="FAD_binding_3"/>
    <property type="match status" value="1"/>
</dbReference>
<keyword evidence="3" id="KW-0274">FAD</keyword>
<comment type="cofactor">
    <cofactor evidence="1">
        <name>FAD</name>
        <dbReference type="ChEBI" id="CHEBI:57692"/>
    </cofactor>
</comment>
<keyword evidence="2" id="KW-0285">Flavoprotein</keyword>
<protein>
    <submittedName>
        <fullName evidence="7">Monooxygenase</fullName>
    </submittedName>
</protein>
<dbReference type="SUPFAM" id="SSF54373">
    <property type="entry name" value="FAD-linked reductases, C-terminal domain"/>
    <property type="match status" value="1"/>
</dbReference>
<dbReference type="InterPro" id="IPR050493">
    <property type="entry name" value="FAD-dep_Monooxygenase_BioMet"/>
</dbReference>
<dbReference type="PANTHER" id="PTHR13789:SF318">
    <property type="entry name" value="GERANYLGERANYL DIPHOSPHATE REDUCTASE"/>
    <property type="match status" value="1"/>
</dbReference>
<organism evidence="7 8">
    <name type="scientific">Litorimonas cladophorae</name>
    <dbReference type="NCBI Taxonomy" id="1220491"/>
    <lineage>
        <taxon>Bacteria</taxon>
        <taxon>Pseudomonadati</taxon>
        <taxon>Pseudomonadota</taxon>
        <taxon>Alphaproteobacteria</taxon>
        <taxon>Maricaulales</taxon>
        <taxon>Robiginitomaculaceae</taxon>
    </lineage>
</organism>
<keyword evidence="5 7" id="KW-0503">Monooxygenase</keyword>
<sequence length="399" mass="43277">MPVLKSDMLKSDKPVLIVGAGIGGLTLAHALLARGVAVQILEAAPELSAVGAGIQIPPNAVKVLRALKLDAAVSDRAFKPTAIEARMGETGREIFNIPLAAQSVTRWGAPYLHIHRADYISTLVEALPKNVLSLGVRVKNYDQDASAVRVTLDNGEIVEGQYLIGADGIRSTVRTQMLGPDAPRFTGNVAWRVVVPTAALGDHAPRPTACAWFGRGKHGVTYRLGAQGQLTNFVGVVEREDWQEEGWSIKGSKADALADFSGWHPTITTLIETADTFHRWALFDRAPLSQWTDGRVALMGDAAHPMLPFLAQGAAMAVEDAYVLAQTIAAGAPLTDYQNERLDRTTKVQAASRANMGLFHKRSRVAQFVTYGPMWIAGKILPNIVHRRMDWLYGYDVTT</sequence>
<gene>
    <name evidence="7" type="ORF">GCM10011309_20300</name>
</gene>
<evidence type="ECO:0000313" key="7">
    <source>
        <dbReference type="EMBL" id="GGX70168.1"/>
    </source>
</evidence>
<dbReference type="SUPFAM" id="SSF51905">
    <property type="entry name" value="FAD/NAD(P)-binding domain"/>
    <property type="match status" value="1"/>
</dbReference>
<evidence type="ECO:0000256" key="1">
    <source>
        <dbReference type="ARBA" id="ARBA00001974"/>
    </source>
</evidence>
<evidence type="ECO:0000256" key="2">
    <source>
        <dbReference type="ARBA" id="ARBA00022630"/>
    </source>
</evidence>
<feature type="domain" description="FAD-binding" evidence="6">
    <location>
        <begin position="14"/>
        <end position="346"/>
    </location>
</feature>
<dbReference type="InterPro" id="IPR002938">
    <property type="entry name" value="FAD-bd"/>
</dbReference>
<evidence type="ECO:0000256" key="3">
    <source>
        <dbReference type="ARBA" id="ARBA00022827"/>
    </source>
</evidence>
<evidence type="ECO:0000256" key="4">
    <source>
        <dbReference type="ARBA" id="ARBA00023002"/>
    </source>
</evidence>
<evidence type="ECO:0000259" key="6">
    <source>
        <dbReference type="Pfam" id="PF01494"/>
    </source>
</evidence>
<dbReference type="InterPro" id="IPR036188">
    <property type="entry name" value="FAD/NAD-bd_sf"/>
</dbReference>
<dbReference type="PANTHER" id="PTHR13789">
    <property type="entry name" value="MONOOXYGENASE"/>
    <property type="match status" value="1"/>
</dbReference>
<name>A0A918NIL9_9PROT</name>
<keyword evidence="8" id="KW-1185">Reference proteome</keyword>
<evidence type="ECO:0000256" key="5">
    <source>
        <dbReference type="ARBA" id="ARBA00023033"/>
    </source>
</evidence>
<dbReference type="GO" id="GO:0004497">
    <property type="term" value="F:monooxygenase activity"/>
    <property type="evidence" value="ECO:0007669"/>
    <property type="project" value="UniProtKB-KW"/>
</dbReference>